<evidence type="ECO:0000313" key="1">
    <source>
        <dbReference type="EMBL" id="DAD67181.1"/>
    </source>
</evidence>
<dbReference type="EMBL" id="BK014671">
    <property type="protein sequence ID" value="DAD67181.1"/>
    <property type="molecule type" value="Genomic_DNA"/>
</dbReference>
<sequence length="124" mass="14694">MRQDEAVYALCKKWQDILKLNNWEIVVKLGRPDELSEPDREGECFINLPKGEALIRLLDPKIPYDITFQYDVEKVVVHELLHLSFAPFEPEDDSLRHDLWEQTIERMAKTLVAFQRRVENLESQ</sequence>
<organism evidence="1">
    <name type="scientific">Podoviridae sp. ctRkj24</name>
    <dbReference type="NCBI Taxonomy" id="2823559"/>
    <lineage>
        <taxon>Viruses</taxon>
        <taxon>Duplodnaviria</taxon>
        <taxon>Heunggongvirae</taxon>
        <taxon>Uroviricota</taxon>
        <taxon>Caudoviricetes</taxon>
    </lineage>
</organism>
<protein>
    <submittedName>
        <fullName evidence="1">Uncharacterized protein</fullName>
    </submittedName>
</protein>
<reference evidence="1" key="1">
    <citation type="journal article" date="2021" name="Proc. Natl. Acad. Sci. U.S.A.">
        <title>A Catalog of Tens of Thousands of Viruses from Human Metagenomes Reveals Hidden Associations with Chronic Diseases.</title>
        <authorList>
            <person name="Tisza M.J."/>
            <person name="Buck C.B."/>
        </authorList>
    </citation>
    <scope>NUCLEOTIDE SEQUENCE</scope>
    <source>
        <strain evidence="1">CtRkj24</strain>
    </source>
</reference>
<accession>A0A8S5LB09</accession>
<name>A0A8S5LB09_9CAUD</name>
<proteinExistence type="predicted"/>